<dbReference type="PANTHER" id="PTHR12598:SF0">
    <property type="entry name" value="COPPER HOMEOSTASIS PROTEIN CUTC HOMOLOG"/>
    <property type="match status" value="1"/>
</dbReference>
<dbReference type="Proteomes" id="UP001642502">
    <property type="component" value="Unassembled WGS sequence"/>
</dbReference>
<name>A0ABP0D4Q9_9PEZI</name>
<dbReference type="InterPro" id="IPR005627">
    <property type="entry name" value="CutC-like"/>
</dbReference>
<evidence type="ECO:0000313" key="4">
    <source>
        <dbReference type="Proteomes" id="UP001642502"/>
    </source>
</evidence>
<evidence type="ECO:0000256" key="1">
    <source>
        <dbReference type="ARBA" id="ARBA00007768"/>
    </source>
</evidence>
<dbReference type="SUPFAM" id="SSF110395">
    <property type="entry name" value="CutC-like"/>
    <property type="match status" value="1"/>
</dbReference>
<dbReference type="InterPro" id="IPR036822">
    <property type="entry name" value="CutC-like_dom_sf"/>
</dbReference>
<evidence type="ECO:0000313" key="3">
    <source>
        <dbReference type="EMBL" id="CAK7263210.1"/>
    </source>
</evidence>
<keyword evidence="4" id="KW-1185">Reference proteome</keyword>
<gene>
    <name evidence="3" type="ORF">SEPCBS119000_000378</name>
</gene>
<dbReference type="EMBL" id="CAWUON010000002">
    <property type="protein sequence ID" value="CAK7263210.1"/>
    <property type="molecule type" value="Genomic_DNA"/>
</dbReference>
<organism evidence="3 4">
    <name type="scientific">Sporothrix epigloea</name>
    <dbReference type="NCBI Taxonomy" id="1892477"/>
    <lineage>
        <taxon>Eukaryota</taxon>
        <taxon>Fungi</taxon>
        <taxon>Dikarya</taxon>
        <taxon>Ascomycota</taxon>
        <taxon>Pezizomycotina</taxon>
        <taxon>Sordariomycetes</taxon>
        <taxon>Sordariomycetidae</taxon>
        <taxon>Ophiostomatales</taxon>
        <taxon>Ophiostomataceae</taxon>
        <taxon>Sporothrix</taxon>
    </lineage>
</organism>
<comment type="caution">
    <text evidence="3">The sequence shown here is derived from an EMBL/GenBank/DDBJ whole genome shotgun (WGS) entry which is preliminary data.</text>
</comment>
<accession>A0ABP0D4Q9</accession>
<proteinExistence type="inferred from homology"/>
<dbReference type="PANTHER" id="PTHR12598">
    <property type="entry name" value="COPPER HOMEOSTASIS PROTEIN CUTC"/>
    <property type="match status" value="1"/>
</dbReference>
<dbReference type="Gene3D" id="3.20.20.380">
    <property type="entry name" value="Copper homeostasis (CutC) domain"/>
    <property type="match status" value="1"/>
</dbReference>
<reference evidence="3 4" key="1">
    <citation type="submission" date="2024-01" db="EMBL/GenBank/DDBJ databases">
        <authorList>
            <person name="Allen C."/>
            <person name="Tagirdzhanova G."/>
        </authorList>
    </citation>
    <scope>NUCLEOTIDE SEQUENCE [LARGE SCALE GENOMIC DNA]</scope>
    <source>
        <strain evidence="3 4">CBS 119000</strain>
    </source>
</reference>
<evidence type="ECO:0000256" key="2">
    <source>
        <dbReference type="ARBA" id="ARBA00019014"/>
    </source>
</evidence>
<protein>
    <recommendedName>
        <fullName evidence="2">Copper homeostasis protein cutC homolog</fullName>
    </recommendedName>
</protein>
<dbReference type="Pfam" id="PF03932">
    <property type="entry name" value="CutC"/>
    <property type="match status" value="1"/>
</dbReference>
<sequence length="276" mass="28862">MPPVLEVPVFSAAAAKVAVEHGATRLEVNRAGSYAAGGLTPTLAEVEAIADAVPVPLRIMIRPRRPQVEQADFLYTDDEFQQMRRELAAFVASGLLQHDRGDGFVFGILKENSTGRLGVDIERNRELVQAARPYACAFHRAFDLVLGDAAAADKRHAESALAAIRECGFSGVLTAGGPGSRGALDHAAMLKELVSTAITAGTNAPCLEIIVGGGVRSSNVRTLAAQVLRGSNKARHAVSFHSSCLVDSAAAILLGAEGEGVSGEEVEQIGRTLASV</sequence>
<comment type="similarity">
    <text evidence="1">Belongs to the CutC family.</text>
</comment>